<evidence type="ECO:0000313" key="3">
    <source>
        <dbReference type="Proteomes" id="UP000464374"/>
    </source>
</evidence>
<name>A0A6P1Y478_9SPIR</name>
<protein>
    <submittedName>
        <fullName evidence="2">Uncharacterized protein</fullName>
    </submittedName>
</protein>
<dbReference type="AlphaFoldDB" id="A0A6P1Y478"/>
<feature type="signal peptide" evidence="1">
    <location>
        <begin position="1"/>
        <end position="22"/>
    </location>
</feature>
<keyword evidence="1" id="KW-0732">Signal</keyword>
<sequence>MKKLIASVIGALLILSTLSAQEEGAEEKSKVKYSTNINLAITYPWAGKLSVTEVIKVPVLNFDNPFMRGNNIKFKLGAELTPVTVEGKFDVVWTPLAFLEIYGGASVGSGWTLAGWHGLALNQNVFGTTQKVPINFKKAFYTANLGAALQFDLGAIIPNDWTHIIARVDQYFLYKGVTGVGSLDSWVFQNDDGENRNGFTYCGSYVLGYQMPLPMNMIALRVETEKTFFKVPSDADKRNWGEDRYNVVFGPIISFKPIDQLTIMLIAQWKTAHNYTVGDLKTFYQKRTIDKSKLDKIVFKRVGIIFDVNLPNN</sequence>
<gene>
    <name evidence="2" type="ORF">GWP43_12255</name>
</gene>
<dbReference type="KEGG" id="trz:GWP43_12255"/>
<organism evidence="2 3">
    <name type="scientific">Treponema vincentii</name>
    <dbReference type="NCBI Taxonomy" id="69710"/>
    <lineage>
        <taxon>Bacteria</taxon>
        <taxon>Pseudomonadati</taxon>
        <taxon>Spirochaetota</taxon>
        <taxon>Spirochaetia</taxon>
        <taxon>Spirochaetales</taxon>
        <taxon>Treponemataceae</taxon>
        <taxon>Treponema</taxon>
    </lineage>
</organism>
<dbReference type="Proteomes" id="UP000464374">
    <property type="component" value="Chromosome"/>
</dbReference>
<evidence type="ECO:0000313" key="2">
    <source>
        <dbReference type="EMBL" id="QHX44090.1"/>
    </source>
</evidence>
<reference evidence="2 3" key="1">
    <citation type="submission" date="2020-01" db="EMBL/GenBank/DDBJ databases">
        <title>Complete genome sequence of a human oral phylogroup 1 Treponema sp. strain ATCC 700766, originally isolated from periodontitis dental plaque.</title>
        <authorList>
            <person name="Chan Y."/>
            <person name="Huo Y.-B."/>
            <person name="Yu X.-L."/>
            <person name="Zeng H."/>
            <person name="Leung W.-K."/>
            <person name="Watt R.M."/>
        </authorList>
    </citation>
    <scope>NUCLEOTIDE SEQUENCE [LARGE SCALE GENOMIC DNA]</scope>
    <source>
        <strain evidence="2 3">OMZ 804</strain>
    </source>
</reference>
<feature type="chain" id="PRO_5026898529" evidence="1">
    <location>
        <begin position="23"/>
        <end position="313"/>
    </location>
</feature>
<dbReference type="EMBL" id="CP048020">
    <property type="protein sequence ID" value="QHX44090.1"/>
    <property type="molecule type" value="Genomic_DNA"/>
</dbReference>
<proteinExistence type="predicted"/>
<accession>A0A6P1Y478</accession>
<evidence type="ECO:0000256" key="1">
    <source>
        <dbReference type="SAM" id="SignalP"/>
    </source>
</evidence>
<dbReference type="RefSeq" id="WP_162664387.1">
    <property type="nucleotide sequence ID" value="NZ_CP048020.1"/>
</dbReference>